<evidence type="ECO:0000256" key="3">
    <source>
        <dbReference type="ARBA" id="ARBA00022771"/>
    </source>
</evidence>
<evidence type="ECO:0000313" key="12">
    <source>
        <dbReference type="Proteomes" id="UP001420932"/>
    </source>
</evidence>
<protein>
    <recommendedName>
        <fullName evidence="10">C2H2-type domain-containing protein</fullName>
    </recommendedName>
</protein>
<evidence type="ECO:0000256" key="2">
    <source>
        <dbReference type="ARBA" id="ARBA00022723"/>
    </source>
</evidence>
<dbReference type="GO" id="GO:0008270">
    <property type="term" value="F:zinc ion binding"/>
    <property type="evidence" value="ECO:0007669"/>
    <property type="project" value="UniProtKB-KW"/>
</dbReference>
<keyword evidence="7" id="KW-0539">Nucleus</keyword>
<dbReference type="PANTHER" id="PTHR45801:SF5">
    <property type="entry name" value="OS05G0286100 PROTEIN"/>
    <property type="match status" value="1"/>
</dbReference>
<dbReference type="PROSITE" id="PS00028">
    <property type="entry name" value="ZINC_FINGER_C2H2_1"/>
    <property type="match status" value="1"/>
</dbReference>
<dbReference type="InterPro" id="IPR036236">
    <property type="entry name" value="Znf_C2H2_sf"/>
</dbReference>
<keyword evidence="5" id="KW-0805">Transcription regulation</keyword>
<evidence type="ECO:0000256" key="1">
    <source>
        <dbReference type="ARBA" id="ARBA00004123"/>
    </source>
</evidence>
<keyword evidence="3 8" id="KW-0863">Zinc-finger</keyword>
<dbReference type="SUPFAM" id="SSF57667">
    <property type="entry name" value="beta-beta-alpha zinc fingers"/>
    <property type="match status" value="1"/>
</dbReference>
<evidence type="ECO:0000256" key="8">
    <source>
        <dbReference type="PROSITE-ProRule" id="PRU00042"/>
    </source>
</evidence>
<evidence type="ECO:0000256" key="4">
    <source>
        <dbReference type="ARBA" id="ARBA00022833"/>
    </source>
</evidence>
<keyword evidence="2" id="KW-0479">Metal-binding</keyword>
<accession>A0AAP0Q650</accession>
<reference evidence="11 12" key="1">
    <citation type="submission" date="2024-01" db="EMBL/GenBank/DDBJ databases">
        <title>Genome assemblies of Stephania.</title>
        <authorList>
            <person name="Yang L."/>
        </authorList>
    </citation>
    <scope>NUCLEOTIDE SEQUENCE [LARGE SCALE GENOMIC DNA]</scope>
    <source>
        <strain evidence="11">YNDBR</strain>
        <tissue evidence="11">Leaf</tissue>
    </source>
</reference>
<evidence type="ECO:0000259" key="10">
    <source>
        <dbReference type="PROSITE" id="PS50157"/>
    </source>
</evidence>
<feature type="domain" description="C2H2-type" evidence="10">
    <location>
        <begin position="56"/>
        <end position="83"/>
    </location>
</feature>
<dbReference type="SMART" id="SM00355">
    <property type="entry name" value="ZnF_C2H2"/>
    <property type="match status" value="1"/>
</dbReference>
<keyword evidence="6" id="KW-0804">Transcription</keyword>
<dbReference type="Gene3D" id="3.30.160.60">
    <property type="entry name" value="Classic Zinc Finger"/>
    <property type="match status" value="1"/>
</dbReference>
<dbReference type="InterPro" id="IPR052426">
    <property type="entry name" value="Plant_dev_regulator"/>
</dbReference>
<evidence type="ECO:0000313" key="11">
    <source>
        <dbReference type="EMBL" id="KAK9168338.1"/>
    </source>
</evidence>
<dbReference type="EMBL" id="JBBNAF010000001">
    <property type="protein sequence ID" value="KAK9168338.1"/>
    <property type="molecule type" value="Genomic_DNA"/>
</dbReference>
<dbReference type="PROSITE" id="PS50157">
    <property type="entry name" value="ZINC_FINGER_C2H2_2"/>
    <property type="match status" value="1"/>
</dbReference>
<name>A0AAP0Q650_9MAGN</name>
<proteinExistence type="predicted"/>
<dbReference type="AlphaFoldDB" id="A0AAP0Q650"/>
<dbReference type="InterPro" id="IPR013087">
    <property type="entry name" value="Znf_C2H2_type"/>
</dbReference>
<evidence type="ECO:0000256" key="7">
    <source>
        <dbReference type="ARBA" id="ARBA00023242"/>
    </source>
</evidence>
<evidence type="ECO:0000256" key="5">
    <source>
        <dbReference type="ARBA" id="ARBA00023015"/>
    </source>
</evidence>
<evidence type="ECO:0000256" key="9">
    <source>
        <dbReference type="SAM" id="MobiDB-lite"/>
    </source>
</evidence>
<keyword evidence="12" id="KW-1185">Reference proteome</keyword>
<evidence type="ECO:0000256" key="6">
    <source>
        <dbReference type="ARBA" id="ARBA00023163"/>
    </source>
</evidence>
<feature type="region of interest" description="Disordered" evidence="9">
    <location>
        <begin position="137"/>
        <end position="156"/>
    </location>
</feature>
<keyword evidence="4" id="KW-0862">Zinc</keyword>
<dbReference type="Proteomes" id="UP001420932">
    <property type="component" value="Unassembled WGS sequence"/>
</dbReference>
<dbReference type="GO" id="GO:0005634">
    <property type="term" value="C:nucleus"/>
    <property type="evidence" value="ECO:0007669"/>
    <property type="project" value="UniProtKB-SubCell"/>
</dbReference>
<dbReference type="PANTHER" id="PTHR45801">
    <property type="entry name" value="OS07G0101800 PROTEIN"/>
    <property type="match status" value="1"/>
</dbReference>
<comment type="subcellular location">
    <subcellularLocation>
        <location evidence="1">Nucleus</location>
    </subcellularLocation>
</comment>
<feature type="compositionally biased region" description="Low complexity" evidence="9">
    <location>
        <begin position="138"/>
        <end position="148"/>
    </location>
</feature>
<gene>
    <name evidence="11" type="ORF">Syun_000478</name>
</gene>
<sequence>MEQSSYWTWMRRKLIEKSRVEAAATVVACNDSWEEQAFAQDSAGVLGGCVWPPRSYSCSFCRREFRSAQALGGHMNVHRRDRARLKQSPIPNTSTTTSTTSELFLHHSHNHHQINHCKSMVVINPISQASTLAYNKSTGTTTTTTTTTHNPNPNPLSPRVSVLSTQENINDHSTLVSSSLLSKIVQEHRKPSLDCDPHQRSPNSISIRVLAAVSDSNEGEKNLKRQNISFFDRNEAHTKPDSSLNLNLVLNWSRPNNNSEDQDEDDGIACKKRRIDAAASLPLFLKSRHHLQSEVLGLNPSKMEELDLELRLGDRPQVK</sequence>
<comment type="caution">
    <text evidence="11">The sequence shown here is derived from an EMBL/GenBank/DDBJ whole genome shotgun (WGS) entry which is preliminary data.</text>
</comment>
<organism evidence="11 12">
    <name type="scientific">Stephania yunnanensis</name>
    <dbReference type="NCBI Taxonomy" id="152371"/>
    <lineage>
        <taxon>Eukaryota</taxon>
        <taxon>Viridiplantae</taxon>
        <taxon>Streptophyta</taxon>
        <taxon>Embryophyta</taxon>
        <taxon>Tracheophyta</taxon>
        <taxon>Spermatophyta</taxon>
        <taxon>Magnoliopsida</taxon>
        <taxon>Ranunculales</taxon>
        <taxon>Menispermaceae</taxon>
        <taxon>Menispermoideae</taxon>
        <taxon>Cissampelideae</taxon>
        <taxon>Stephania</taxon>
    </lineage>
</organism>